<comment type="caution">
    <text evidence="2">The sequence shown here is derived from an EMBL/GenBank/DDBJ whole genome shotgun (WGS) entry which is preliminary data.</text>
</comment>
<name>A0A9P4PZ08_9PEZI</name>
<feature type="region of interest" description="Disordered" evidence="1">
    <location>
        <begin position="41"/>
        <end position="98"/>
    </location>
</feature>
<dbReference type="EMBL" id="MU003865">
    <property type="protein sequence ID" value="KAF2716664.1"/>
    <property type="molecule type" value="Genomic_DNA"/>
</dbReference>
<organism evidence="2 3">
    <name type="scientific">Polychaeton citri CBS 116435</name>
    <dbReference type="NCBI Taxonomy" id="1314669"/>
    <lineage>
        <taxon>Eukaryota</taxon>
        <taxon>Fungi</taxon>
        <taxon>Dikarya</taxon>
        <taxon>Ascomycota</taxon>
        <taxon>Pezizomycotina</taxon>
        <taxon>Dothideomycetes</taxon>
        <taxon>Dothideomycetidae</taxon>
        <taxon>Capnodiales</taxon>
        <taxon>Capnodiaceae</taxon>
        <taxon>Polychaeton</taxon>
    </lineage>
</organism>
<accession>A0A9P4PZ08</accession>
<protein>
    <submittedName>
        <fullName evidence="2">Uncharacterized protein</fullName>
    </submittedName>
</protein>
<dbReference type="Proteomes" id="UP000799441">
    <property type="component" value="Unassembled WGS sequence"/>
</dbReference>
<keyword evidence="3" id="KW-1185">Reference proteome</keyword>
<dbReference type="AlphaFoldDB" id="A0A9P4PZ08"/>
<proteinExistence type="predicted"/>
<gene>
    <name evidence="2" type="ORF">K431DRAFT_11444</name>
</gene>
<evidence type="ECO:0000256" key="1">
    <source>
        <dbReference type="SAM" id="MobiDB-lite"/>
    </source>
</evidence>
<evidence type="ECO:0000313" key="3">
    <source>
        <dbReference type="Proteomes" id="UP000799441"/>
    </source>
</evidence>
<sequence>MRGPISLPASHQHLPRPAANRLTGLPAVGVGVPQSPYRCHMDQGRCRKGGKKTPSEAHRSHRCMRTPSSDPLPGNRSLRARGGEGRGQWPGNPLKRSPRFSRRIDALVTSRSVVDWLLARVVEIPKPTQPHGLVEIARQKAPGAVAAVQPAAYAGTQYIVCFPISAVA</sequence>
<evidence type="ECO:0000313" key="2">
    <source>
        <dbReference type="EMBL" id="KAF2716664.1"/>
    </source>
</evidence>
<reference evidence="2" key="1">
    <citation type="journal article" date="2020" name="Stud. Mycol.">
        <title>101 Dothideomycetes genomes: a test case for predicting lifestyles and emergence of pathogens.</title>
        <authorList>
            <person name="Haridas S."/>
            <person name="Albert R."/>
            <person name="Binder M."/>
            <person name="Bloem J."/>
            <person name="Labutti K."/>
            <person name="Salamov A."/>
            <person name="Andreopoulos B."/>
            <person name="Baker S."/>
            <person name="Barry K."/>
            <person name="Bills G."/>
            <person name="Bluhm B."/>
            <person name="Cannon C."/>
            <person name="Castanera R."/>
            <person name="Culley D."/>
            <person name="Daum C."/>
            <person name="Ezra D."/>
            <person name="Gonzalez J."/>
            <person name="Henrissat B."/>
            <person name="Kuo A."/>
            <person name="Liang C."/>
            <person name="Lipzen A."/>
            <person name="Lutzoni F."/>
            <person name="Magnuson J."/>
            <person name="Mondo S."/>
            <person name="Nolan M."/>
            <person name="Ohm R."/>
            <person name="Pangilinan J."/>
            <person name="Park H.-J."/>
            <person name="Ramirez L."/>
            <person name="Alfaro M."/>
            <person name="Sun H."/>
            <person name="Tritt A."/>
            <person name="Yoshinaga Y."/>
            <person name="Zwiers L.-H."/>
            <person name="Turgeon B."/>
            <person name="Goodwin S."/>
            <person name="Spatafora J."/>
            <person name="Crous P."/>
            <person name="Grigoriev I."/>
        </authorList>
    </citation>
    <scope>NUCLEOTIDE SEQUENCE</scope>
    <source>
        <strain evidence="2">CBS 116435</strain>
    </source>
</reference>